<keyword evidence="1" id="KW-0521">NADP</keyword>
<evidence type="ECO:0000259" key="3">
    <source>
        <dbReference type="Pfam" id="PF05368"/>
    </source>
</evidence>
<dbReference type="GO" id="GO:0016491">
    <property type="term" value="F:oxidoreductase activity"/>
    <property type="evidence" value="ECO:0007669"/>
    <property type="project" value="UniProtKB-KW"/>
</dbReference>
<sequence length="318" mass="34954">MKVAIVGATGETGRSIVNGLLQSPAKFEITALIRTSSLQKPASQKLQELGVCLVATDISGPKDNLVGTLTGIDVLISAIAPWALHEEIILADAAKEAGVKRFVPCHFATVSPPRGVMALREAKEDVLDHIKKIWLPFTVIDVGWWFQIGTPRLPSGRFDYALNAPMDGIMGGGDVAMAITHLRDVGRYVARIISDDRTLNKCVFAYNEVKTQCQVFDAVEAKTGEAPERKMIPAEEVVSKVKEAEQKVKAGSKEIGDLVTLWTSQYRLSWGVRGDNNPEYAKYLGYLDGKELYPDFEFTTFDQYLDELLEGKGSKVYA</sequence>
<dbReference type="RefSeq" id="XP_051361555.1">
    <property type="nucleotide sequence ID" value="XM_051507259.1"/>
</dbReference>
<dbReference type="EMBL" id="JAGIXG020000029">
    <property type="protein sequence ID" value="KAI6780699.1"/>
    <property type="molecule type" value="Genomic_DNA"/>
</dbReference>
<comment type="caution">
    <text evidence="4">The sequence shown here is derived from an EMBL/GenBank/DDBJ whole genome shotgun (WGS) entry which is preliminary data.</text>
</comment>
<dbReference type="InterPro" id="IPR051609">
    <property type="entry name" value="NmrA/Isoflavone_reductase-like"/>
</dbReference>
<dbReference type="InterPro" id="IPR036291">
    <property type="entry name" value="NAD(P)-bd_dom_sf"/>
</dbReference>
<dbReference type="Pfam" id="PF05368">
    <property type="entry name" value="NmrA"/>
    <property type="match status" value="1"/>
</dbReference>
<dbReference type="GeneID" id="75827722"/>
<keyword evidence="5" id="KW-1185">Reference proteome</keyword>
<dbReference type="SUPFAM" id="SSF51735">
    <property type="entry name" value="NAD(P)-binding Rossmann-fold domains"/>
    <property type="match status" value="1"/>
</dbReference>
<evidence type="ECO:0000313" key="4">
    <source>
        <dbReference type="EMBL" id="KAI6780699.1"/>
    </source>
</evidence>
<organism evidence="4 5">
    <name type="scientific">Emericellopsis cladophorae</name>
    <dbReference type="NCBI Taxonomy" id="2686198"/>
    <lineage>
        <taxon>Eukaryota</taxon>
        <taxon>Fungi</taxon>
        <taxon>Dikarya</taxon>
        <taxon>Ascomycota</taxon>
        <taxon>Pezizomycotina</taxon>
        <taxon>Sordariomycetes</taxon>
        <taxon>Hypocreomycetidae</taxon>
        <taxon>Hypocreales</taxon>
        <taxon>Bionectriaceae</taxon>
        <taxon>Emericellopsis</taxon>
    </lineage>
</organism>
<evidence type="ECO:0000256" key="2">
    <source>
        <dbReference type="ARBA" id="ARBA00023002"/>
    </source>
</evidence>
<dbReference type="PANTHER" id="PTHR47706:SF9">
    <property type="entry name" value="NMRA-LIKE DOMAIN-CONTAINING PROTEIN-RELATED"/>
    <property type="match status" value="1"/>
</dbReference>
<evidence type="ECO:0000256" key="1">
    <source>
        <dbReference type="ARBA" id="ARBA00022857"/>
    </source>
</evidence>
<protein>
    <recommendedName>
        <fullName evidence="3">NmrA-like domain-containing protein</fullName>
    </recommendedName>
</protein>
<dbReference type="Gene3D" id="3.40.50.720">
    <property type="entry name" value="NAD(P)-binding Rossmann-like Domain"/>
    <property type="match status" value="1"/>
</dbReference>
<reference evidence="4" key="2">
    <citation type="submission" date="2022-07" db="EMBL/GenBank/DDBJ databases">
        <authorList>
            <person name="Goncalves M.F.M."/>
            <person name="Hilario S."/>
            <person name="Van De Peer Y."/>
            <person name="Esteves A.C."/>
            <person name="Alves A."/>
        </authorList>
    </citation>
    <scope>NUCLEOTIDE SEQUENCE</scope>
    <source>
        <strain evidence="4">MUM 19.33</strain>
    </source>
</reference>
<evidence type="ECO:0000313" key="5">
    <source>
        <dbReference type="Proteomes" id="UP001055219"/>
    </source>
</evidence>
<dbReference type="OrthoDB" id="419598at2759"/>
<dbReference type="AlphaFoldDB" id="A0A9P9XZD5"/>
<gene>
    <name evidence="4" type="ORF">J7T54_001203</name>
</gene>
<accession>A0A9P9XZD5</accession>
<name>A0A9P9XZD5_9HYPO</name>
<dbReference type="Gene3D" id="3.90.25.10">
    <property type="entry name" value="UDP-galactose 4-epimerase, domain 1"/>
    <property type="match status" value="1"/>
</dbReference>
<dbReference type="PANTHER" id="PTHR47706">
    <property type="entry name" value="NMRA-LIKE FAMILY PROTEIN"/>
    <property type="match status" value="1"/>
</dbReference>
<feature type="domain" description="NmrA-like" evidence="3">
    <location>
        <begin position="2"/>
        <end position="248"/>
    </location>
</feature>
<reference evidence="4" key="1">
    <citation type="journal article" date="2021" name="J Fungi (Basel)">
        <title>Genomic and Metabolomic Analyses of the Marine Fungus Emericellopsis cladophorae: Insights into Saltwater Adaptability Mechanisms and Its Biosynthetic Potential.</title>
        <authorList>
            <person name="Goncalves M.F.M."/>
            <person name="Hilario S."/>
            <person name="Van de Peer Y."/>
            <person name="Esteves A.C."/>
            <person name="Alves A."/>
        </authorList>
    </citation>
    <scope>NUCLEOTIDE SEQUENCE</scope>
    <source>
        <strain evidence="4">MUM 19.33</strain>
    </source>
</reference>
<dbReference type="Proteomes" id="UP001055219">
    <property type="component" value="Unassembled WGS sequence"/>
</dbReference>
<keyword evidence="2" id="KW-0560">Oxidoreductase</keyword>
<dbReference type="InterPro" id="IPR008030">
    <property type="entry name" value="NmrA-like"/>
</dbReference>
<proteinExistence type="predicted"/>